<feature type="binding site" evidence="4">
    <location>
        <position position="320"/>
    </location>
    <ligand>
        <name>S-adenosyl-L-methionine</name>
        <dbReference type="ChEBI" id="CHEBI:59789"/>
    </ligand>
</feature>
<gene>
    <name evidence="7" type="primary">rlmD</name>
    <name evidence="7" type="ORF">ACFO8Q_22430</name>
</gene>
<dbReference type="EC" id="2.1.1.190" evidence="7"/>
<dbReference type="InterPro" id="IPR010280">
    <property type="entry name" value="U5_MeTrfase_fam"/>
</dbReference>
<dbReference type="Pfam" id="PF05958">
    <property type="entry name" value="tRNA_U5-meth_tr"/>
    <property type="match status" value="1"/>
</dbReference>
<comment type="caution">
    <text evidence="7">The sequence shown here is derived from an EMBL/GenBank/DDBJ whole genome shotgun (WGS) entry which is preliminary data.</text>
</comment>
<dbReference type="GO" id="GO:0032259">
    <property type="term" value="P:methylation"/>
    <property type="evidence" value="ECO:0007669"/>
    <property type="project" value="UniProtKB-KW"/>
</dbReference>
<evidence type="ECO:0000313" key="8">
    <source>
        <dbReference type="Proteomes" id="UP001596002"/>
    </source>
</evidence>
<dbReference type="GO" id="GO:0008168">
    <property type="term" value="F:methyltransferase activity"/>
    <property type="evidence" value="ECO:0007669"/>
    <property type="project" value="UniProtKB-KW"/>
</dbReference>
<dbReference type="PROSITE" id="PS50926">
    <property type="entry name" value="TRAM"/>
    <property type="match status" value="1"/>
</dbReference>
<organism evidence="7 8">
    <name type="scientific">Effusibacillus consociatus</name>
    <dbReference type="NCBI Taxonomy" id="1117041"/>
    <lineage>
        <taxon>Bacteria</taxon>
        <taxon>Bacillati</taxon>
        <taxon>Bacillota</taxon>
        <taxon>Bacilli</taxon>
        <taxon>Bacillales</taxon>
        <taxon>Alicyclobacillaceae</taxon>
        <taxon>Effusibacillus</taxon>
    </lineage>
</organism>
<sequence>MAKVTANIPVQKNQSIELEITGQGHEGEGVGRYEGFTIFVPGAIKGERVKAKIVKVQKSFAYGRLMDLLHPSHHRTEPSCPIYHRCGGCHLQHMTYEGQLEHKRQMVIDSLTRIGKLENVPVHPTLGMDVPWEYRNKSQVPVGLVNGKIVTGFYAPRTHEIIDMEGCPIQHPYSDEIVNKVKRALENLNIPPYDEASKKGLVRHIVARVGYHTDETMVVLITNGRKIPKVEELIQRLRGEIPHLVSIIQNVNTAVTNVIFGPDTITLWGKDTIEDRIDDIRFSISARSFFQVNPIQTKVLYGKALEYAQLTGEETVIDAYCGIGTISLFLAKKAKQVIGVEVVKEAIDDAKRNAALNGITNAEFLVGEAEKVIPDLYEKRGLKADVVVVDPPRKGCDEALLQTIADMQPERVVYVSCNPSTLARDLRYLEDRGYKTQEVQPVDMFPQTKHVECVIGMQRIDT</sequence>
<proteinExistence type="inferred from homology"/>
<keyword evidence="2 4" id="KW-0808">Transferase</keyword>
<dbReference type="Gene3D" id="3.40.50.150">
    <property type="entry name" value="Vaccinia Virus protein VP39"/>
    <property type="match status" value="1"/>
</dbReference>
<dbReference type="NCBIfam" id="TIGR00479">
    <property type="entry name" value="rumA"/>
    <property type="match status" value="1"/>
</dbReference>
<feature type="active site" evidence="5">
    <location>
        <position position="417"/>
    </location>
</feature>
<dbReference type="PROSITE" id="PS01230">
    <property type="entry name" value="TRMA_1"/>
    <property type="match status" value="1"/>
</dbReference>
<dbReference type="Gene3D" id="2.40.50.1070">
    <property type="match status" value="1"/>
</dbReference>
<evidence type="ECO:0000256" key="1">
    <source>
        <dbReference type="ARBA" id="ARBA00022603"/>
    </source>
</evidence>
<keyword evidence="8" id="KW-1185">Reference proteome</keyword>
<dbReference type="SUPFAM" id="SSF50249">
    <property type="entry name" value="Nucleic acid-binding proteins"/>
    <property type="match status" value="1"/>
</dbReference>
<keyword evidence="3 4" id="KW-0949">S-adenosyl-L-methionine</keyword>
<evidence type="ECO:0000256" key="4">
    <source>
        <dbReference type="PROSITE-ProRule" id="PRU01024"/>
    </source>
</evidence>
<evidence type="ECO:0000259" key="6">
    <source>
        <dbReference type="PROSITE" id="PS50926"/>
    </source>
</evidence>
<dbReference type="InterPro" id="IPR012340">
    <property type="entry name" value="NA-bd_OB-fold"/>
</dbReference>
<evidence type="ECO:0000256" key="3">
    <source>
        <dbReference type="ARBA" id="ARBA00022691"/>
    </source>
</evidence>
<dbReference type="PROSITE" id="PS51687">
    <property type="entry name" value="SAM_MT_RNA_M5U"/>
    <property type="match status" value="1"/>
</dbReference>
<dbReference type="Gene3D" id="2.40.50.140">
    <property type="entry name" value="Nucleic acid-binding proteins"/>
    <property type="match status" value="1"/>
</dbReference>
<dbReference type="PROSITE" id="PS01231">
    <property type="entry name" value="TRMA_2"/>
    <property type="match status" value="1"/>
</dbReference>
<dbReference type="PANTHER" id="PTHR11061">
    <property type="entry name" value="RNA M5U METHYLTRANSFERASE"/>
    <property type="match status" value="1"/>
</dbReference>
<dbReference type="Pfam" id="PF01938">
    <property type="entry name" value="TRAM"/>
    <property type="match status" value="1"/>
</dbReference>
<feature type="active site" description="Nucleophile" evidence="4">
    <location>
        <position position="417"/>
    </location>
</feature>
<dbReference type="InterPro" id="IPR029063">
    <property type="entry name" value="SAM-dependent_MTases_sf"/>
</dbReference>
<feature type="binding site" evidence="4">
    <location>
        <position position="390"/>
    </location>
    <ligand>
        <name>S-adenosyl-L-methionine</name>
        <dbReference type="ChEBI" id="CHEBI:59789"/>
    </ligand>
</feature>
<dbReference type="EMBL" id="JBHSHC010000154">
    <property type="protein sequence ID" value="MFC4770039.1"/>
    <property type="molecule type" value="Genomic_DNA"/>
</dbReference>
<evidence type="ECO:0000313" key="7">
    <source>
        <dbReference type="EMBL" id="MFC4770039.1"/>
    </source>
</evidence>
<evidence type="ECO:0000256" key="5">
    <source>
        <dbReference type="PROSITE-ProRule" id="PRU10015"/>
    </source>
</evidence>
<dbReference type="InterPro" id="IPR030391">
    <property type="entry name" value="MeTrfase_TrmA_CS"/>
</dbReference>
<dbReference type="InterPro" id="IPR002792">
    <property type="entry name" value="TRAM_dom"/>
</dbReference>
<comment type="similarity">
    <text evidence="4">Belongs to the class I-like SAM-binding methyltransferase superfamily. RNA M5U methyltransferase family.</text>
</comment>
<feature type="binding site" evidence="4">
    <location>
        <position position="291"/>
    </location>
    <ligand>
        <name>S-adenosyl-L-methionine</name>
        <dbReference type="ChEBI" id="CHEBI:59789"/>
    </ligand>
</feature>
<protein>
    <submittedName>
        <fullName evidence="7">23S rRNA (Uracil(1939)-C(5))-methyltransferase RlmD</fullName>
        <ecNumber evidence="7">2.1.1.190</ecNumber>
    </submittedName>
</protein>
<keyword evidence="1 4" id="KW-0489">Methyltransferase</keyword>
<reference evidence="8" key="1">
    <citation type="journal article" date="2019" name="Int. J. Syst. Evol. Microbiol.">
        <title>The Global Catalogue of Microorganisms (GCM) 10K type strain sequencing project: providing services to taxonomists for standard genome sequencing and annotation.</title>
        <authorList>
            <consortium name="The Broad Institute Genomics Platform"/>
            <consortium name="The Broad Institute Genome Sequencing Center for Infectious Disease"/>
            <person name="Wu L."/>
            <person name="Ma J."/>
        </authorList>
    </citation>
    <scope>NUCLEOTIDE SEQUENCE [LARGE SCALE GENOMIC DNA]</scope>
    <source>
        <strain evidence="8">WYCCWR 12678</strain>
    </source>
</reference>
<dbReference type="Proteomes" id="UP001596002">
    <property type="component" value="Unassembled WGS sequence"/>
</dbReference>
<accession>A0ABV9Q865</accession>
<dbReference type="CDD" id="cd02440">
    <property type="entry name" value="AdoMet_MTases"/>
    <property type="match status" value="1"/>
</dbReference>
<feature type="domain" description="TRAM" evidence="6">
    <location>
        <begin position="9"/>
        <end position="67"/>
    </location>
</feature>
<feature type="binding site" evidence="4">
    <location>
        <position position="341"/>
    </location>
    <ligand>
        <name>S-adenosyl-L-methionine</name>
        <dbReference type="ChEBI" id="CHEBI:59789"/>
    </ligand>
</feature>
<dbReference type="PANTHER" id="PTHR11061:SF30">
    <property type="entry name" value="TRNA (URACIL(54)-C(5))-METHYLTRANSFERASE"/>
    <property type="match status" value="1"/>
</dbReference>
<name>A0ABV9Q865_9BACL</name>
<evidence type="ECO:0000256" key="2">
    <source>
        <dbReference type="ARBA" id="ARBA00022679"/>
    </source>
</evidence>
<dbReference type="SUPFAM" id="SSF53335">
    <property type="entry name" value="S-adenosyl-L-methionine-dependent methyltransferases"/>
    <property type="match status" value="1"/>
</dbReference>
<dbReference type="InterPro" id="IPR030390">
    <property type="entry name" value="MeTrfase_TrmA_AS"/>
</dbReference>
<dbReference type="RefSeq" id="WP_380029246.1">
    <property type="nucleotide sequence ID" value="NZ_JBHSHC010000154.1"/>
</dbReference>